<dbReference type="PANTHER" id="PTHR42928">
    <property type="entry name" value="TRICARBOXYLATE-BINDING PROTEIN"/>
    <property type="match status" value="1"/>
</dbReference>
<feature type="signal peptide" evidence="2">
    <location>
        <begin position="1"/>
        <end position="20"/>
    </location>
</feature>
<dbReference type="SUPFAM" id="SSF53850">
    <property type="entry name" value="Periplasmic binding protein-like II"/>
    <property type="match status" value="1"/>
</dbReference>
<proteinExistence type="inferred from homology"/>
<dbReference type="Pfam" id="PF03401">
    <property type="entry name" value="TctC"/>
    <property type="match status" value="1"/>
</dbReference>
<dbReference type="PIRSF" id="PIRSF017082">
    <property type="entry name" value="YflP"/>
    <property type="match status" value="1"/>
</dbReference>
<name>A0A953N9W1_9BURK</name>
<dbReference type="Gene3D" id="3.40.190.150">
    <property type="entry name" value="Bordetella uptake gene, domain 1"/>
    <property type="match status" value="1"/>
</dbReference>
<comment type="caution">
    <text evidence="3">The sequence shown here is derived from an EMBL/GenBank/DDBJ whole genome shotgun (WGS) entry which is preliminary data.</text>
</comment>
<sequence length="320" mass="33866">MRHFIALLMFVFCVGSNALAQQAGFPSKPLRIVVPNAAGGGTDAFARVVASKLGEELGQSVIVENKPGAQGGIGTTFGAKSAPDGYTMTLAFTSTFAVNPFVHKDLGYDPLKDFAGVALGVTQPYLIVTYPDAPYNSLKEFADFARKKTGGATFASTSSQTELIGVLFQTIVKTKMLYIPYKNATTAVVELSRGDIDVMVASLPSAIPLVKAGKLKALAVTGNQRVAALPDVKGAAESGFPEFEAKGWYGLAVPAATPAPIVQKLNHHINLVLAMPDVRASLVAAGFDVETSTPQGFSELIRQDYKRWGEVAKQQRGSQP</sequence>
<dbReference type="PANTHER" id="PTHR42928:SF5">
    <property type="entry name" value="BLR1237 PROTEIN"/>
    <property type="match status" value="1"/>
</dbReference>
<evidence type="ECO:0000313" key="4">
    <source>
        <dbReference type="Proteomes" id="UP000739565"/>
    </source>
</evidence>
<dbReference type="InterPro" id="IPR042100">
    <property type="entry name" value="Bug_dom1"/>
</dbReference>
<protein>
    <submittedName>
        <fullName evidence="3">Tripartite tricarboxylate transporter substrate binding protein</fullName>
    </submittedName>
</protein>
<dbReference type="Proteomes" id="UP000739565">
    <property type="component" value="Unassembled WGS sequence"/>
</dbReference>
<evidence type="ECO:0000313" key="3">
    <source>
        <dbReference type="EMBL" id="MBZ1349381.1"/>
    </source>
</evidence>
<gene>
    <name evidence="3" type="ORF">KZZ10_01870</name>
</gene>
<evidence type="ECO:0000256" key="2">
    <source>
        <dbReference type="SAM" id="SignalP"/>
    </source>
</evidence>
<dbReference type="EMBL" id="JAHXRI010000001">
    <property type="protein sequence ID" value="MBZ1349381.1"/>
    <property type="molecule type" value="Genomic_DNA"/>
</dbReference>
<dbReference type="AlphaFoldDB" id="A0A953N9W1"/>
<dbReference type="Gene3D" id="3.40.190.10">
    <property type="entry name" value="Periplasmic binding protein-like II"/>
    <property type="match status" value="1"/>
</dbReference>
<dbReference type="InterPro" id="IPR005064">
    <property type="entry name" value="BUG"/>
</dbReference>
<keyword evidence="2" id="KW-0732">Signal</keyword>
<organism evidence="3 4">
    <name type="scientific">Zwartia hollandica</name>
    <dbReference type="NCBI Taxonomy" id="324606"/>
    <lineage>
        <taxon>Bacteria</taxon>
        <taxon>Pseudomonadati</taxon>
        <taxon>Pseudomonadota</taxon>
        <taxon>Betaproteobacteria</taxon>
        <taxon>Burkholderiales</taxon>
        <taxon>Alcaligenaceae</taxon>
        <taxon>Zwartia</taxon>
    </lineage>
</organism>
<dbReference type="CDD" id="cd13578">
    <property type="entry name" value="PBP2_Bug27"/>
    <property type="match status" value="1"/>
</dbReference>
<evidence type="ECO:0000256" key="1">
    <source>
        <dbReference type="ARBA" id="ARBA00006987"/>
    </source>
</evidence>
<reference evidence="3" key="1">
    <citation type="submission" date="2021-07" db="EMBL/GenBank/DDBJ databases">
        <title>New genus and species of the family Alcaligenaceae.</title>
        <authorList>
            <person name="Hahn M.W."/>
        </authorList>
    </citation>
    <scope>NUCLEOTIDE SEQUENCE</scope>
    <source>
        <strain evidence="3">LF4-65</strain>
    </source>
</reference>
<accession>A0A953N9W1</accession>
<comment type="similarity">
    <text evidence="1">Belongs to the UPF0065 (bug) family.</text>
</comment>
<keyword evidence="4" id="KW-1185">Reference proteome</keyword>
<feature type="chain" id="PRO_5036841787" evidence="2">
    <location>
        <begin position="21"/>
        <end position="320"/>
    </location>
</feature>
<dbReference type="RefSeq" id="WP_259659783.1">
    <property type="nucleotide sequence ID" value="NZ_JAHXRI010000001.1"/>
</dbReference>